<proteinExistence type="predicted"/>
<feature type="non-terminal residue" evidence="1">
    <location>
        <position position="1"/>
    </location>
</feature>
<name>A0A8S3A965_9BILA</name>
<organism evidence="1 2">
    <name type="scientific">Rotaria magnacalcarata</name>
    <dbReference type="NCBI Taxonomy" id="392030"/>
    <lineage>
        <taxon>Eukaryota</taxon>
        <taxon>Metazoa</taxon>
        <taxon>Spiralia</taxon>
        <taxon>Gnathifera</taxon>
        <taxon>Rotifera</taxon>
        <taxon>Eurotatoria</taxon>
        <taxon>Bdelloidea</taxon>
        <taxon>Philodinida</taxon>
        <taxon>Philodinidae</taxon>
        <taxon>Rotaria</taxon>
    </lineage>
</organism>
<protein>
    <submittedName>
        <fullName evidence="1">Uncharacterized protein</fullName>
    </submittedName>
</protein>
<evidence type="ECO:0000313" key="1">
    <source>
        <dbReference type="EMBL" id="CAF4698199.1"/>
    </source>
</evidence>
<dbReference type="AlphaFoldDB" id="A0A8S3A965"/>
<accession>A0A8S3A965</accession>
<gene>
    <name evidence="1" type="ORF">SMN809_LOCUS42948</name>
</gene>
<reference evidence="1" key="1">
    <citation type="submission" date="2021-02" db="EMBL/GenBank/DDBJ databases">
        <authorList>
            <person name="Nowell W R."/>
        </authorList>
    </citation>
    <scope>NUCLEOTIDE SEQUENCE</scope>
</reference>
<dbReference type="EMBL" id="CAJOBI010125295">
    <property type="protein sequence ID" value="CAF4698199.1"/>
    <property type="molecule type" value="Genomic_DNA"/>
</dbReference>
<dbReference type="Proteomes" id="UP000676336">
    <property type="component" value="Unassembled WGS sequence"/>
</dbReference>
<sequence length="48" mass="5772">TIRELEERDMSLVEMEHCDLYVVESNLKKEAYEVMCIDFMKTFSNIHT</sequence>
<evidence type="ECO:0000313" key="2">
    <source>
        <dbReference type="Proteomes" id="UP000676336"/>
    </source>
</evidence>
<comment type="caution">
    <text evidence="1">The sequence shown here is derived from an EMBL/GenBank/DDBJ whole genome shotgun (WGS) entry which is preliminary data.</text>
</comment>